<name>A0ACD4QAA9_9CAUD</name>
<sequence>MKSQGFRDDELVFMGCAPSQYDGEFSKADLKELRATFQENVLQHNADAILALGNEALFITTGHSGIMKWRGRAQDRVIPLHPDLLVMPTIALGAIDRNPSQIQLLYADIRALHTELYGSEDKQVKPSKVRIIKDEKSLEQFGVATKTAKAVAYDLETSGFNELEDGAFIVSAAFSLLDEDGTMSCWALPLSHPRSPCRSNWDSILRRATDACKRVPVRVAHNAKFDCRWLVQFGAPLPCNFDTMLAAHILDENRFKGLKPLAQMLLNAPAWDIDIKGGKNAEPWYMQHTLREILQYNALDTWHTLRLYRIFSSELHSDPRLERLFEKLIMPASQSLVHIERRGVYVHREKLDEGAKLVEEKLQEIHDGLMEYVPEGVTDVNFNPSNFLRWFLYDHLDLPVLKEGKTGPSVAETVLTQLAATNPHPAVDLLVERVKWQKFQSSFFNPYRELITDDSRLHTTFKLAGTVTGRLSSGKADSDKVTGSKASSVRGINLQQVPRDPLVRSIFGAPRGWSFVEADYSQIELRVAAEISGEPTLKQLYINGEDVHMAMAMRMTGKPASRVTKEERKKAKAVNFGFLYGMGWKKFIETAWNNYGLRVSPEEAQAARAAFFGQFPELLKWHARQRRLAHRNSRVQSPLGRIRHLPDIKSPESGVVAEAERQSINSPVQAFASDLCLLSLVLLDRRFRRDKLAATPIGTVHDAINFEVRNDHLPMVLPTIKRVMENPPLGPLFDFVPGIPIVADIKVGDSWGGADEIPGHLVHEPDALEAWLNERGLLDAA</sequence>
<organism evidence="1 2">
    <name type="scientific">Mycobacterium phage Muddy</name>
    <dbReference type="NCBI Taxonomy" id="1340829"/>
    <lineage>
        <taxon>Viruses</taxon>
        <taxon>Duplodnaviria</taxon>
        <taxon>Heunggongvirae</taxon>
        <taxon>Uroviricota</taxon>
        <taxon>Caudoviricetes</taxon>
        <taxon>Mapvirus</taxon>
        <taxon>Mapvirus muddy</taxon>
    </lineage>
</organism>
<accession>A0ACD4QAA9</accession>
<evidence type="ECO:0000313" key="2">
    <source>
        <dbReference type="Proteomes" id="UP000015553"/>
    </source>
</evidence>
<reference evidence="1" key="1">
    <citation type="submission" date="2013-05" db="EMBL/GenBank/DDBJ databases">
        <authorList>
            <person name="Govender V.S."/>
            <person name="Mchunu L.V."/>
            <person name="Naicker R.N."/>
            <person name="Sha K.I."/>
            <person name="Zinyembe F."/>
            <person name="Pillay B."/>
            <person name="Larsen M.H."/>
            <person name="Rubin E.J."/>
            <person name="Kasprowicz V.O."/>
            <person name="Bishai W.R."/>
            <person name="Bowman C.A."/>
            <person name="Russell D.A."/>
            <person name="Jacobs-Sera D."/>
            <person name="Hendrix R.W."/>
            <person name="Hatfull G.F."/>
        </authorList>
    </citation>
    <scope>NUCLEOTIDE SEQUENCE</scope>
</reference>
<dbReference type="Proteomes" id="UP000015553">
    <property type="component" value="Segment"/>
</dbReference>
<gene>
    <name evidence="1" type="primary">44</name>
    <name evidence="1" type="ORF">PBI_MUDDY_44</name>
</gene>
<protein>
    <submittedName>
        <fullName evidence="1">DNA polymerase I</fullName>
    </submittedName>
</protein>
<keyword evidence="2" id="KW-1185">Reference proteome</keyword>
<dbReference type="EMBL" id="KF024728">
    <property type="protein sequence ID" value="WEV84088.1"/>
    <property type="molecule type" value="Genomic_DNA"/>
</dbReference>
<proteinExistence type="predicted"/>
<evidence type="ECO:0000313" key="1">
    <source>
        <dbReference type="EMBL" id="WEV84088.1"/>
    </source>
</evidence>